<reference evidence="1 2" key="1">
    <citation type="submission" date="2024-06" db="EMBL/GenBank/DDBJ databases">
        <title>The draft genome of Grus japonensis, version 3.</title>
        <authorList>
            <person name="Nabeshima K."/>
            <person name="Suzuki S."/>
            <person name="Onuma M."/>
        </authorList>
    </citation>
    <scope>NUCLEOTIDE SEQUENCE [LARGE SCALE GENOMIC DNA]</scope>
    <source>
        <strain evidence="1 2">451A</strain>
    </source>
</reference>
<evidence type="ECO:0000313" key="1">
    <source>
        <dbReference type="EMBL" id="GAB0182105.1"/>
    </source>
</evidence>
<gene>
    <name evidence="1" type="ORF">GRJ2_000675800</name>
</gene>
<sequence>MVLARVADAALRRDVEAGSDQSHAAAEAGQLHANPLLPKLRKKDAIMFSSCIYNFQLNGSSVNGTTARLALKRLAGPSLLLWTSPLASAQLRRMKEKEAIGEGWKRGEE</sequence>
<name>A0ABC9W9W4_GRUJA</name>
<dbReference type="Proteomes" id="UP001623348">
    <property type="component" value="Unassembled WGS sequence"/>
</dbReference>
<comment type="caution">
    <text evidence="1">The sequence shown here is derived from an EMBL/GenBank/DDBJ whole genome shotgun (WGS) entry which is preliminary data.</text>
</comment>
<dbReference type="AlphaFoldDB" id="A0ABC9W9W4"/>
<accession>A0ABC9W9W4</accession>
<proteinExistence type="predicted"/>
<protein>
    <submittedName>
        <fullName evidence="1">Uncharacterized protein</fullName>
    </submittedName>
</protein>
<dbReference type="EMBL" id="BAAFJT010000002">
    <property type="protein sequence ID" value="GAB0182105.1"/>
    <property type="molecule type" value="Genomic_DNA"/>
</dbReference>
<keyword evidence="2" id="KW-1185">Reference proteome</keyword>
<organism evidence="1 2">
    <name type="scientific">Grus japonensis</name>
    <name type="common">Japanese crane</name>
    <name type="synonym">Red-crowned crane</name>
    <dbReference type="NCBI Taxonomy" id="30415"/>
    <lineage>
        <taxon>Eukaryota</taxon>
        <taxon>Metazoa</taxon>
        <taxon>Chordata</taxon>
        <taxon>Craniata</taxon>
        <taxon>Vertebrata</taxon>
        <taxon>Euteleostomi</taxon>
        <taxon>Archelosauria</taxon>
        <taxon>Archosauria</taxon>
        <taxon>Dinosauria</taxon>
        <taxon>Saurischia</taxon>
        <taxon>Theropoda</taxon>
        <taxon>Coelurosauria</taxon>
        <taxon>Aves</taxon>
        <taxon>Neognathae</taxon>
        <taxon>Neoaves</taxon>
        <taxon>Gruiformes</taxon>
        <taxon>Gruidae</taxon>
        <taxon>Grus</taxon>
    </lineage>
</organism>
<evidence type="ECO:0000313" key="2">
    <source>
        <dbReference type="Proteomes" id="UP001623348"/>
    </source>
</evidence>